<comment type="caution">
    <text evidence="10">The sequence shown here is derived from an EMBL/GenBank/DDBJ whole genome shotgun (WGS) entry which is preliminary data.</text>
</comment>
<keyword evidence="4" id="KW-0119">Carbohydrate metabolism</keyword>
<evidence type="ECO:0000256" key="2">
    <source>
        <dbReference type="ARBA" id="ARBA00022801"/>
    </source>
</evidence>
<dbReference type="EMBL" id="BLZA01000049">
    <property type="protein sequence ID" value="GHJ89801.1"/>
    <property type="molecule type" value="Genomic_DNA"/>
</dbReference>
<dbReference type="AlphaFoldDB" id="A0A8H3YJR7"/>
<name>A0A8H3YJR7_9TREE</name>
<dbReference type="SUPFAM" id="SSF51445">
    <property type="entry name" value="(Trans)glycosidases"/>
    <property type="match status" value="1"/>
</dbReference>
<dbReference type="PROSITE" id="PS51910">
    <property type="entry name" value="GH18_2"/>
    <property type="match status" value="1"/>
</dbReference>
<accession>A0A8H3YJR7</accession>
<sequence length="551" mass="59605">MLRVLASTLLLLTLLSVASASGSQYLPRRRHHARHNRFTKIVVRDEGNQTLEARDDACTYGAWRCQASDLQRCFDDRWNTMRTCTSDLVCSVDPTKTGCIWPWQADTPSEMSPASQEDGYQTASASHSSPEELATETLQDEAFSLTTTQTQSTTAAAEQTSTLIPTNPWSTVTPTASPSLIGNALFHWQDASQTDSSSVASETVSASSHVEASTWTNTWWTPTPTANAWSTSSTASTTRTGRKSWATDIPSPVVTVSLSSSVASPSSTGSSSQAALSAPHYVIYSDTWLTSMPSLGDIQGYNRFLLAFWLSDRGAVDNALFWNSLSSTERQAVKAQYNAAGVALMVSAFGSTDTPTTAGVDPTTCAQNLAAFVKANDLDGVDIDYEDNNAFNTGVAEAWLITFQTVLRQQLPMPYIISHAPQAPWFTSTGQYTGGGYTKVHQAVGDGIDFYNIQFYNQGQIYIDCDSLIFKSGGNFPSTSVFEINSYSSVPLSKIVIGKPLDEGGAANGYMSASTLNSCVKQAKEQGWNGGIMYWEWQKSLATSMMLAVMA</sequence>
<feature type="region of interest" description="Disordered" evidence="7">
    <location>
        <begin position="107"/>
        <end position="135"/>
    </location>
</feature>
<evidence type="ECO:0000256" key="1">
    <source>
        <dbReference type="ARBA" id="ARBA00000822"/>
    </source>
</evidence>
<dbReference type="GO" id="GO:0000272">
    <property type="term" value="P:polysaccharide catabolic process"/>
    <property type="evidence" value="ECO:0007669"/>
    <property type="project" value="UniProtKB-KW"/>
</dbReference>
<dbReference type="OrthoDB" id="3012298at2759"/>
<reference evidence="10" key="1">
    <citation type="submission" date="2020-07" db="EMBL/GenBank/DDBJ databases">
        <title>Draft Genome Sequence of a Deep-Sea Yeast, Naganishia (Cryptococcus) liquefaciens strain N6.</title>
        <authorList>
            <person name="Han Y.W."/>
            <person name="Kajitani R."/>
            <person name="Morimoto H."/>
            <person name="Parhat M."/>
            <person name="Tsubouchi H."/>
            <person name="Bakenova O."/>
            <person name="Ogata M."/>
            <person name="Argunhan B."/>
            <person name="Aoki R."/>
            <person name="Kajiwara S."/>
            <person name="Itoh T."/>
            <person name="Iwasaki H."/>
        </authorList>
    </citation>
    <scope>NUCLEOTIDE SEQUENCE</scope>
    <source>
        <strain evidence="10">N6</strain>
    </source>
</reference>
<dbReference type="InterPro" id="IPR001223">
    <property type="entry name" value="Glyco_hydro18_cat"/>
</dbReference>
<feature type="domain" description="GH18" evidence="9">
    <location>
        <begin position="279"/>
        <end position="551"/>
    </location>
</feature>
<proteinExistence type="predicted"/>
<keyword evidence="11" id="KW-1185">Reference proteome</keyword>
<dbReference type="PROSITE" id="PS01095">
    <property type="entry name" value="GH18_1"/>
    <property type="match status" value="1"/>
</dbReference>
<keyword evidence="8" id="KW-0732">Signal</keyword>
<gene>
    <name evidence="10" type="ORF">NliqN6_6203</name>
</gene>
<comment type="catalytic activity">
    <reaction evidence="1">
        <text>Random endo-hydrolysis of N-acetyl-beta-D-glucosaminide (1-&gt;4)-beta-linkages in chitin and chitodextrins.</text>
        <dbReference type="EC" id="3.2.1.14"/>
    </reaction>
</comment>
<evidence type="ECO:0000256" key="6">
    <source>
        <dbReference type="ARBA" id="ARBA00023326"/>
    </source>
</evidence>
<dbReference type="CDD" id="cd00598">
    <property type="entry name" value="GH18_chitinase-like"/>
    <property type="match status" value="1"/>
</dbReference>
<evidence type="ECO:0000259" key="9">
    <source>
        <dbReference type="PROSITE" id="PS51910"/>
    </source>
</evidence>
<keyword evidence="3" id="KW-0146">Chitin degradation</keyword>
<evidence type="ECO:0000256" key="4">
    <source>
        <dbReference type="ARBA" id="ARBA00023277"/>
    </source>
</evidence>
<evidence type="ECO:0000256" key="7">
    <source>
        <dbReference type="SAM" id="MobiDB-lite"/>
    </source>
</evidence>
<evidence type="ECO:0000256" key="8">
    <source>
        <dbReference type="SAM" id="SignalP"/>
    </source>
</evidence>
<protein>
    <recommendedName>
        <fullName evidence="9">GH18 domain-containing protein</fullName>
    </recommendedName>
</protein>
<dbReference type="Proteomes" id="UP000620104">
    <property type="component" value="Unassembled WGS sequence"/>
</dbReference>
<organism evidence="10 11">
    <name type="scientific">Naganishia liquefaciens</name>
    <dbReference type="NCBI Taxonomy" id="104408"/>
    <lineage>
        <taxon>Eukaryota</taxon>
        <taxon>Fungi</taxon>
        <taxon>Dikarya</taxon>
        <taxon>Basidiomycota</taxon>
        <taxon>Agaricomycotina</taxon>
        <taxon>Tremellomycetes</taxon>
        <taxon>Filobasidiales</taxon>
        <taxon>Filobasidiaceae</taxon>
        <taxon>Naganishia</taxon>
    </lineage>
</organism>
<evidence type="ECO:0000313" key="11">
    <source>
        <dbReference type="Proteomes" id="UP000620104"/>
    </source>
</evidence>
<feature type="chain" id="PRO_5034409674" description="GH18 domain-containing protein" evidence="8">
    <location>
        <begin position="21"/>
        <end position="551"/>
    </location>
</feature>
<evidence type="ECO:0000313" key="10">
    <source>
        <dbReference type="EMBL" id="GHJ89801.1"/>
    </source>
</evidence>
<feature type="signal peptide" evidence="8">
    <location>
        <begin position="1"/>
        <end position="20"/>
    </location>
</feature>
<keyword evidence="6" id="KW-0624">Polysaccharide degradation</keyword>
<dbReference type="InterPro" id="IPR001579">
    <property type="entry name" value="Glyco_hydro_18_chit_AS"/>
</dbReference>
<feature type="compositionally biased region" description="Polar residues" evidence="7">
    <location>
        <begin position="107"/>
        <end position="128"/>
    </location>
</feature>
<dbReference type="Gene3D" id="3.20.20.80">
    <property type="entry name" value="Glycosidases"/>
    <property type="match status" value="1"/>
</dbReference>
<dbReference type="GO" id="GO:0006032">
    <property type="term" value="P:chitin catabolic process"/>
    <property type="evidence" value="ECO:0007669"/>
    <property type="project" value="UniProtKB-KW"/>
</dbReference>
<evidence type="ECO:0000256" key="5">
    <source>
        <dbReference type="ARBA" id="ARBA00023295"/>
    </source>
</evidence>
<keyword evidence="2" id="KW-0378">Hydrolase</keyword>
<evidence type="ECO:0000256" key="3">
    <source>
        <dbReference type="ARBA" id="ARBA00023024"/>
    </source>
</evidence>
<dbReference type="InterPro" id="IPR017853">
    <property type="entry name" value="GH"/>
</dbReference>
<dbReference type="GO" id="GO:0008843">
    <property type="term" value="F:endochitinase activity"/>
    <property type="evidence" value="ECO:0007669"/>
    <property type="project" value="UniProtKB-EC"/>
</dbReference>
<keyword evidence="5" id="KW-0326">Glycosidase</keyword>